<dbReference type="GO" id="GO:0005737">
    <property type="term" value="C:cytoplasm"/>
    <property type="evidence" value="ECO:0007669"/>
    <property type="project" value="TreeGrafter"/>
</dbReference>
<dbReference type="PANTHER" id="PTHR48100">
    <property type="entry name" value="BROAD-SPECIFICITY PHOSPHATASE YOR283W-RELATED"/>
    <property type="match status" value="1"/>
</dbReference>
<dbReference type="PANTHER" id="PTHR48100:SF1">
    <property type="entry name" value="HISTIDINE PHOSPHATASE FAMILY PROTEIN-RELATED"/>
    <property type="match status" value="1"/>
</dbReference>
<dbReference type="CDD" id="cd07067">
    <property type="entry name" value="HP_PGM_like"/>
    <property type="match status" value="1"/>
</dbReference>
<dbReference type="EMBL" id="JAHRHJ020000011">
    <property type="protein sequence ID" value="KAH9295317.1"/>
    <property type="molecule type" value="Genomic_DNA"/>
</dbReference>
<dbReference type="OMA" id="FEACREH"/>
<dbReference type="Pfam" id="PF00300">
    <property type="entry name" value="His_Phos_1"/>
    <property type="match status" value="2"/>
</dbReference>
<dbReference type="InterPro" id="IPR050275">
    <property type="entry name" value="PGM_Phosphatase"/>
</dbReference>
<evidence type="ECO:0008006" key="4">
    <source>
        <dbReference type="Google" id="ProtNLM"/>
    </source>
</evidence>
<comment type="caution">
    <text evidence="2">The sequence shown here is derived from an EMBL/GenBank/DDBJ whole genome shotgun (WGS) entry which is preliminary data.</text>
</comment>
<sequence length="236" mass="26215">MSTDMAKTPDSGLYPLHRCKILHLVRHGQGYHNVEGEKDFKAYMSPEFLDASLTPLGWEQVNNLRKHIGNNGIASRIELVVTSPLTRTMQTAVGVFGGVSYIDGDSSPPLMVAGVGKSNHNAISSSNCPPVIAVELCREHLGVHPCDKRKSITEYLPLFPAIDFSLVETDEDYLWKPDVREKIEEVAARGRSFFNWLLTRKENEIAVVSHSGFLTHTLASFGKDCNPSVRNEIHKS</sequence>
<dbReference type="InterPro" id="IPR029033">
    <property type="entry name" value="His_PPase_superfam"/>
</dbReference>
<dbReference type="SUPFAM" id="SSF53254">
    <property type="entry name" value="Phosphoglycerate mutase-like"/>
    <property type="match status" value="1"/>
</dbReference>
<evidence type="ECO:0000313" key="2">
    <source>
        <dbReference type="EMBL" id="KAH9295317.1"/>
    </source>
</evidence>
<dbReference type="AlphaFoldDB" id="A0AA38FBB0"/>
<name>A0AA38FBB0_TAXCH</name>
<proteinExistence type="inferred from homology"/>
<dbReference type="SMART" id="SM00855">
    <property type="entry name" value="PGAM"/>
    <property type="match status" value="1"/>
</dbReference>
<evidence type="ECO:0000256" key="1">
    <source>
        <dbReference type="ARBA" id="ARBA00038362"/>
    </source>
</evidence>
<dbReference type="GO" id="GO:0016791">
    <property type="term" value="F:phosphatase activity"/>
    <property type="evidence" value="ECO:0007669"/>
    <property type="project" value="TreeGrafter"/>
</dbReference>
<dbReference type="Proteomes" id="UP000824469">
    <property type="component" value="Unassembled WGS sequence"/>
</dbReference>
<accession>A0AA38FBB0</accession>
<gene>
    <name evidence="2" type="ORF">KI387_038905</name>
</gene>
<dbReference type="Gene3D" id="3.40.50.1240">
    <property type="entry name" value="Phosphoglycerate mutase-like"/>
    <property type="match status" value="1"/>
</dbReference>
<feature type="non-terminal residue" evidence="2">
    <location>
        <position position="236"/>
    </location>
</feature>
<evidence type="ECO:0000313" key="3">
    <source>
        <dbReference type="Proteomes" id="UP000824469"/>
    </source>
</evidence>
<protein>
    <recommendedName>
        <fullName evidence="4">Phosphoglycerate mutase-like protein 1</fullName>
    </recommendedName>
</protein>
<reference evidence="2 3" key="1">
    <citation type="journal article" date="2021" name="Nat. Plants">
        <title>The Taxus genome provides insights into paclitaxel biosynthesis.</title>
        <authorList>
            <person name="Xiong X."/>
            <person name="Gou J."/>
            <person name="Liao Q."/>
            <person name="Li Y."/>
            <person name="Zhou Q."/>
            <person name="Bi G."/>
            <person name="Li C."/>
            <person name="Du R."/>
            <person name="Wang X."/>
            <person name="Sun T."/>
            <person name="Guo L."/>
            <person name="Liang H."/>
            <person name="Lu P."/>
            <person name="Wu Y."/>
            <person name="Zhang Z."/>
            <person name="Ro D.K."/>
            <person name="Shang Y."/>
            <person name="Huang S."/>
            <person name="Yan J."/>
        </authorList>
    </citation>
    <scope>NUCLEOTIDE SEQUENCE [LARGE SCALE GENOMIC DNA]</scope>
    <source>
        <strain evidence="2">Ta-2019</strain>
    </source>
</reference>
<organism evidence="2 3">
    <name type="scientific">Taxus chinensis</name>
    <name type="common">Chinese yew</name>
    <name type="synonym">Taxus wallichiana var. chinensis</name>
    <dbReference type="NCBI Taxonomy" id="29808"/>
    <lineage>
        <taxon>Eukaryota</taxon>
        <taxon>Viridiplantae</taxon>
        <taxon>Streptophyta</taxon>
        <taxon>Embryophyta</taxon>
        <taxon>Tracheophyta</taxon>
        <taxon>Spermatophyta</taxon>
        <taxon>Pinopsida</taxon>
        <taxon>Pinidae</taxon>
        <taxon>Conifers II</taxon>
        <taxon>Cupressales</taxon>
        <taxon>Taxaceae</taxon>
        <taxon>Taxus</taxon>
    </lineage>
</organism>
<dbReference type="InterPro" id="IPR013078">
    <property type="entry name" value="His_Pase_superF_clade-1"/>
</dbReference>
<comment type="similarity">
    <text evidence="1">Belongs to the phosphoglycerate mutase family.</text>
</comment>
<keyword evidence="3" id="KW-1185">Reference proteome</keyword>